<dbReference type="Gene3D" id="6.20.380.10">
    <property type="match status" value="1"/>
</dbReference>
<dbReference type="WBParaSite" id="Smp_316270.1">
    <property type="protein sequence ID" value="Smp_316270.1"/>
    <property type="gene ID" value="Smp_316270"/>
</dbReference>
<evidence type="ECO:0000256" key="8">
    <source>
        <dbReference type="PROSITE-ProRule" id="PRU00571"/>
    </source>
</evidence>
<evidence type="ECO:0000313" key="16">
    <source>
        <dbReference type="WBParaSite" id="Smp_316270.1"/>
    </source>
</evidence>
<dbReference type="InterPro" id="IPR040989">
    <property type="entry name" value="Vault_3"/>
</dbReference>
<keyword evidence="6" id="KW-0539">Nucleus</keyword>
<dbReference type="Gene3D" id="2.30.30.570">
    <property type="match status" value="2"/>
</dbReference>
<feature type="domain" description="Major vault protein repeat" evidence="14">
    <location>
        <begin position="392"/>
        <end position="449"/>
    </location>
</feature>
<dbReference type="InterPro" id="IPR039059">
    <property type="entry name" value="MVP"/>
</dbReference>
<keyword evidence="4 8" id="KW-0963">Cytoplasm</keyword>
<dbReference type="CDD" id="cd08825">
    <property type="entry name" value="MVP_shoulder"/>
    <property type="match status" value="1"/>
</dbReference>
<keyword evidence="5" id="KW-0677">Repeat</keyword>
<evidence type="ECO:0000256" key="9">
    <source>
        <dbReference type="SAM" id="Coils"/>
    </source>
</evidence>
<feature type="repeat" description="MVP" evidence="8">
    <location>
        <begin position="58"/>
        <end position="118"/>
    </location>
</feature>
<dbReference type="InterPro" id="IPR002499">
    <property type="entry name" value="Vault_N"/>
</dbReference>
<evidence type="ECO:0000259" key="13">
    <source>
        <dbReference type="Pfam" id="PF17795"/>
    </source>
</evidence>
<dbReference type="FunFam" id="3.30.479.30:FF:000010">
    <property type="entry name" value="major vault protein-like"/>
    <property type="match status" value="1"/>
</dbReference>
<dbReference type="Proteomes" id="UP000008854">
    <property type="component" value="Unassembled WGS sequence"/>
</dbReference>
<dbReference type="STRING" id="6183.A0A5K4F4G0"/>
<evidence type="ECO:0000256" key="3">
    <source>
        <dbReference type="ARBA" id="ARBA00018296"/>
    </source>
</evidence>
<evidence type="ECO:0000259" key="11">
    <source>
        <dbReference type="Pfam" id="PF11978"/>
    </source>
</evidence>
<evidence type="ECO:0000256" key="7">
    <source>
        <dbReference type="ARBA" id="ARBA00023274"/>
    </source>
</evidence>
<dbReference type="Pfam" id="PF11978">
    <property type="entry name" value="MVP_shoulder"/>
    <property type="match status" value="1"/>
</dbReference>
<dbReference type="InterPro" id="IPR041139">
    <property type="entry name" value="MVP_rep_dom"/>
</dbReference>
<dbReference type="Pfam" id="PF01505">
    <property type="entry name" value="Vault"/>
    <property type="match status" value="3"/>
</dbReference>
<protein>
    <recommendedName>
        <fullName evidence="3">Major vault protein</fullName>
    </recommendedName>
</protein>
<dbReference type="GO" id="GO:0005737">
    <property type="term" value="C:cytoplasm"/>
    <property type="evidence" value="ECO:0007669"/>
    <property type="project" value="UniProtKB-SubCell"/>
</dbReference>
<feature type="domain" description="Major vault protein repeat" evidence="10">
    <location>
        <begin position="168"/>
        <end position="208"/>
    </location>
</feature>
<comment type="subcellular location">
    <subcellularLocation>
        <location evidence="2 8">Cytoplasm</location>
    </subcellularLocation>
    <subcellularLocation>
        <location evidence="1">Nucleus</location>
    </subcellularLocation>
</comment>
<dbReference type="Gene3D" id="6.10.250.720">
    <property type="match status" value="1"/>
</dbReference>
<dbReference type="GO" id="GO:0005634">
    <property type="term" value="C:nucleus"/>
    <property type="evidence" value="ECO:0007669"/>
    <property type="project" value="UniProtKB-SubCell"/>
</dbReference>
<dbReference type="PROSITE" id="PS51224">
    <property type="entry name" value="MVP"/>
    <property type="match status" value="5"/>
</dbReference>
<evidence type="ECO:0000259" key="12">
    <source>
        <dbReference type="Pfam" id="PF17794"/>
    </source>
</evidence>
<sequence>MKSNPDSPIISISPRHYIHVLNLNTHVTSLVVGPKTYVCQQDEKIVLGPEELTVVPTMMYCVIRNPVITDKDGVPVVDKFGQVKVRMGDEEYRFAQDPFPLYPGETLKDIVRPLPVVLPNSALRLRAVSDFEDGNVRRIAGEEWLFEGPGTYYPRKEVEIVKCEQAKVILVNSALVMEATKDCVDRSGVPRVYGERWLVTTPGAYLPGVYEQIVDERKAITLTDRRAICVKAVKSHCDKFGKYRKAGEEWLITHEDAEYHICSALEEFVREVEVTILGVHQFCVVVNPWDENGVPQLGRKLLVRGEKSFFLRPGECLERGVQDAYILQNDEGLILRAKEQFVEDICGDAISEGESVKQKKCIRRPGDRWMLRGPIEYIPPVEVEVIDRRNVIPLDCNEGIYVRNTQTGQVRAVIGEAYMLNQDEELWEKKLPSEVVQLLESNIDPFADRGVRSIQDSVDRLDPTRVVTFRVPHNAAVQIYDYKNKRARVEFGPNLAMLGPDEQFTRLSLSGGKPKKPNVIKSLCLLLGPDFCTDVVIVETADHARLSLQLSYNWVFDVSPSCSAADAAKLFSVPDFVGDACKAIASRVRGTVASVQFDDFHKHSSRIIRASVFGLDEAGKVRDRLVFPQNNLHITSVDVQSVEPVDQRTRDSLQKSVQLAIEITTNSQEAAARHEAERLEQEARGRLERQRIEDEAAAEQARRNLLEIRVQLAALESNSQAKAEAESRAEANRISSQAAVEEAKLRAEALSIETNAELERLKLARAAEIAYIKEKNELALKYKADETEIEKLRFISMVNVLGADTLRAMATAESDNSLRMLNALGLQSTLITDGTTPVNLLTTAHGLIGSVFEGSSRKRASEVLGNVDGK</sequence>
<feature type="repeat" description="MVP" evidence="8">
    <location>
        <begin position="224"/>
        <end position="278"/>
    </location>
</feature>
<dbReference type="FunFam" id="2.30.30.570:FF:000001">
    <property type="entry name" value="major vault protein-like"/>
    <property type="match status" value="1"/>
</dbReference>
<dbReference type="PANTHER" id="PTHR14165">
    <property type="entry name" value="MAJOR VAULT PROTEIN"/>
    <property type="match status" value="1"/>
</dbReference>
<feature type="coiled-coil region" evidence="9">
    <location>
        <begin position="673"/>
        <end position="718"/>
    </location>
</feature>
<evidence type="ECO:0000259" key="10">
    <source>
        <dbReference type="Pfam" id="PF01505"/>
    </source>
</evidence>
<name>A0A5K4F4G0_SCHMA</name>
<dbReference type="InterPro" id="IPR041134">
    <property type="entry name" value="Vault_2"/>
</dbReference>
<organism evidence="15 16">
    <name type="scientific">Schistosoma mansoni</name>
    <name type="common">Blood fluke</name>
    <dbReference type="NCBI Taxonomy" id="6183"/>
    <lineage>
        <taxon>Eukaryota</taxon>
        <taxon>Metazoa</taxon>
        <taxon>Spiralia</taxon>
        <taxon>Lophotrochozoa</taxon>
        <taxon>Platyhelminthes</taxon>
        <taxon>Trematoda</taxon>
        <taxon>Digenea</taxon>
        <taxon>Strigeidida</taxon>
        <taxon>Schistosomatoidea</taxon>
        <taxon>Schistosomatidae</taxon>
        <taxon>Schistosoma</taxon>
    </lineage>
</organism>
<evidence type="ECO:0000256" key="4">
    <source>
        <dbReference type="ARBA" id="ARBA00022490"/>
    </source>
</evidence>
<feature type="domain" description="Major vault protein repeat" evidence="12">
    <location>
        <begin position="53"/>
        <end position="108"/>
    </location>
</feature>
<dbReference type="Gene3D" id="3.30.479.30">
    <property type="entry name" value="Band 7 domain"/>
    <property type="match status" value="1"/>
</dbReference>
<dbReference type="AlphaFoldDB" id="A0A5K4F4G0"/>
<keyword evidence="15" id="KW-1185">Reference proteome</keyword>
<dbReference type="InterPro" id="IPR036013">
    <property type="entry name" value="Band_7/SPFH_dom_sf"/>
</dbReference>
<feature type="repeat" description="MVP" evidence="8">
    <location>
        <begin position="329"/>
        <end position="395"/>
    </location>
</feature>
<dbReference type="Gene3D" id="2.30.30.550">
    <property type="entry name" value="Major Vault Protein repeat"/>
    <property type="match status" value="4"/>
</dbReference>
<dbReference type="Gene3D" id="2.30.30.620">
    <property type="match status" value="1"/>
</dbReference>
<dbReference type="Pfam" id="PF17794">
    <property type="entry name" value="Vault_2"/>
    <property type="match status" value="1"/>
</dbReference>
<feature type="domain" description="Major vault protein repeat" evidence="10">
    <location>
        <begin position="116"/>
        <end position="155"/>
    </location>
</feature>
<dbReference type="FunFam" id="2.30.30.550:FF:000001">
    <property type="entry name" value="major vault protein-like"/>
    <property type="match status" value="2"/>
</dbReference>
<dbReference type="InterPro" id="IPR021870">
    <property type="entry name" value="MVP_shoulder"/>
</dbReference>
<evidence type="ECO:0000256" key="2">
    <source>
        <dbReference type="ARBA" id="ARBA00004496"/>
    </source>
</evidence>
<evidence type="ECO:0000256" key="5">
    <source>
        <dbReference type="ARBA" id="ARBA00022737"/>
    </source>
</evidence>
<feature type="domain" description="Major vault protein repeat" evidence="10">
    <location>
        <begin position="325"/>
        <end position="380"/>
    </location>
</feature>
<keyword evidence="7 8" id="KW-0687">Ribonucleoprotein</keyword>
<reference evidence="16" key="2">
    <citation type="submission" date="2019-11" db="UniProtKB">
        <authorList>
            <consortium name="WormBaseParasite"/>
        </authorList>
    </citation>
    <scope>IDENTIFICATION</scope>
    <source>
        <strain evidence="16">Puerto Rican</strain>
    </source>
</reference>
<dbReference type="InParanoid" id="A0A5K4F4G0"/>
<dbReference type="InterPro" id="IPR041136">
    <property type="entry name" value="Vault_4"/>
</dbReference>
<dbReference type="FunFam" id="2.30.30.560:FF:000002">
    <property type="entry name" value="Major vault protein-alpha"/>
    <property type="match status" value="1"/>
</dbReference>
<dbReference type="PANTHER" id="PTHR14165:SF16">
    <property type="entry name" value="MAJOR VAULT PROTEIN"/>
    <property type="match status" value="1"/>
</dbReference>
<dbReference type="Gene3D" id="2.30.30.560">
    <property type="match status" value="2"/>
</dbReference>
<dbReference type="Pfam" id="PF17795">
    <property type="entry name" value="Vault_3"/>
    <property type="match status" value="1"/>
</dbReference>
<feature type="domain" description="Major vault protein repeat" evidence="13">
    <location>
        <begin position="466"/>
        <end position="527"/>
    </location>
</feature>
<reference evidence="15" key="1">
    <citation type="journal article" date="2012" name="PLoS Negl. Trop. Dis.">
        <title>A systematically improved high quality genome and transcriptome of the human blood fluke Schistosoma mansoni.</title>
        <authorList>
            <person name="Protasio A.V."/>
            <person name="Tsai I.J."/>
            <person name="Babbage A."/>
            <person name="Nichol S."/>
            <person name="Hunt M."/>
            <person name="Aslett M.A."/>
            <person name="De Silva N."/>
            <person name="Velarde G.S."/>
            <person name="Anderson T.J."/>
            <person name="Clark R.C."/>
            <person name="Davidson C."/>
            <person name="Dillon G.P."/>
            <person name="Holroyd N.E."/>
            <person name="LoVerde P.T."/>
            <person name="Lloyd C."/>
            <person name="McQuillan J."/>
            <person name="Oliveira G."/>
            <person name="Otto T.D."/>
            <person name="Parker-Manuel S.J."/>
            <person name="Quail M.A."/>
            <person name="Wilson R.A."/>
            <person name="Zerlotini A."/>
            <person name="Dunne D.W."/>
            <person name="Berriman M."/>
        </authorList>
    </citation>
    <scope>NUCLEOTIDE SEQUENCE [LARGE SCALE GENOMIC DNA]</scope>
    <source>
        <strain evidence="15">Puerto Rican</strain>
    </source>
</reference>
<dbReference type="InterPro" id="IPR043179">
    <property type="entry name" value="Vault_2_sf"/>
</dbReference>
<proteinExistence type="predicted"/>
<keyword evidence="9" id="KW-0175">Coiled coil</keyword>
<dbReference type="Pfam" id="PF17796">
    <property type="entry name" value="Vault_4"/>
    <property type="match status" value="1"/>
</dbReference>
<feature type="repeat" description="MVP" evidence="8">
    <location>
        <begin position="171"/>
        <end position="223"/>
    </location>
</feature>
<feature type="domain" description="Major vault protein shoulder" evidence="11">
    <location>
        <begin position="528"/>
        <end position="646"/>
    </location>
</feature>
<dbReference type="InterPro" id="IPR043023">
    <property type="entry name" value="MVP_rep_sf"/>
</dbReference>
<dbReference type="PROSITE" id="PS50096">
    <property type="entry name" value="IQ"/>
    <property type="match status" value="1"/>
</dbReference>
<dbReference type="GO" id="GO:1990904">
    <property type="term" value="C:ribonucleoprotein complex"/>
    <property type="evidence" value="ECO:0007669"/>
    <property type="project" value="UniProtKB-UniRule"/>
</dbReference>
<dbReference type="FunFam" id="2.30.30.560:FF:000001">
    <property type="entry name" value="major vault protein-like"/>
    <property type="match status" value="1"/>
</dbReference>
<evidence type="ECO:0000256" key="1">
    <source>
        <dbReference type="ARBA" id="ARBA00004123"/>
    </source>
</evidence>
<feature type="repeat" description="MVP" evidence="8">
    <location>
        <begin position="119"/>
        <end position="170"/>
    </location>
</feature>
<evidence type="ECO:0000256" key="6">
    <source>
        <dbReference type="ARBA" id="ARBA00023242"/>
    </source>
</evidence>
<evidence type="ECO:0000313" key="15">
    <source>
        <dbReference type="Proteomes" id="UP000008854"/>
    </source>
</evidence>
<evidence type="ECO:0000259" key="14">
    <source>
        <dbReference type="Pfam" id="PF17796"/>
    </source>
</evidence>
<accession>A0A5K4F4G0</accession>